<dbReference type="EMBL" id="BSDT01000001">
    <property type="protein sequence ID" value="GLI44894.1"/>
    <property type="molecule type" value="Genomic_DNA"/>
</dbReference>
<sequence length="51" mass="5543">MDPVDDEFWARARATIETDEAREDIGREAQLIEGSLKDALGPEAGARLGLS</sequence>
<dbReference type="RefSeq" id="WP_270115638.1">
    <property type="nucleotide sequence ID" value="NZ_BAAAOL010000001.1"/>
</dbReference>
<reference evidence="1" key="1">
    <citation type="submission" date="2022-12" db="EMBL/GenBank/DDBJ databases">
        <title>Reference genome sequencing for broad-spectrum identification of bacterial and archaeal isolates by mass spectrometry.</title>
        <authorList>
            <person name="Sekiguchi Y."/>
            <person name="Tourlousse D.M."/>
        </authorList>
    </citation>
    <scope>NUCLEOTIDE SEQUENCE</scope>
    <source>
        <strain evidence="1">LLR39Z86</strain>
    </source>
</reference>
<accession>A0A9W6LJC5</accession>
<evidence type="ECO:0000313" key="1">
    <source>
        <dbReference type="EMBL" id="GLI44894.1"/>
    </source>
</evidence>
<dbReference type="Proteomes" id="UP001144313">
    <property type="component" value="Unassembled WGS sequence"/>
</dbReference>
<proteinExistence type="predicted"/>
<organism evidence="1 2">
    <name type="scientific">Glycomyces algeriensis</name>
    <dbReference type="NCBI Taxonomy" id="256037"/>
    <lineage>
        <taxon>Bacteria</taxon>
        <taxon>Bacillati</taxon>
        <taxon>Actinomycetota</taxon>
        <taxon>Actinomycetes</taxon>
        <taxon>Glycomycetales</taxon>
        <taxon>Glycomycetaceae</taxon>
        <taxon>Glycomyces</taxon>
    </lineage>
</organism>
<comment type="caution">
    <text evidence="1">The sequence shown here is derived from an EMBL/GenBank/DDBJ whole genome shotgun (WGS) entry which is preliminary data.</text>
</comment>
<evidence type="ECO:0000313" key="2">
    <source>
        <dbReference type="Proteomes" id="UP001144313"/>
    </source>
</evidence>
<keyword evidence="2" id="KW-1185">Reference proteome</keyword>
<gene>
    <name evidence="1" type="ORF">GALLR39Z86_47440</name>
</gene>
<dbReference type="AlphaFoldDB" id="A0A9W6LJC5"/>
<name>A0A9W6LJC5_9ACTN</name>
<protein>
    <submittedName>
        <fullName evidence="1">Uncharacterized protein</fullName>
    </submittedName>
</protein>